<reference evidence="6" key="1">
    <citation type="journal article" date="2020" name="Biol. Lett.">
        <title>Evolutionary rates are correlated between cockroach symbionts and mitochondrial genomes.</title>
        <authorList>
            <person name="Arab D.A."/>
            <person name="Bourguignon T."/>
            <person name="Wang Z."/>
            <person name="Ho S.Y.W."/>
            <person name="Lo N."/>
        </authorList>
    </citation>
    <scope>NUCLEOTIDE SEQUENCE</scope>
    <source>
        <strain evidence="6">DHOG6319</strain>
    </source>
</reference>
<dbReference type="GO" id="GO:0019843">
    <property type="term" value="F:rRNA binding"/>
    <property type="evidence" value="ECO:0007669"/>
    <property type="project" value="UniProtKB-KW"/>
</dbReference>
<dbReference type="InterPro" id="IPR036164">
    <property type="entry name" value="bL21-like_sf"/>
</dbReference>
<dbReference type="GO" id="GO:0003735">
    <property type="term" value="F:structural constituent of ribosome"/>
    <property type="evidence" value="ECO:0007669"/>
    <property type="project" value="InterPro"/>
</dbReference>
<evidence type="ECO:0000256" key="4">
    <source>
        <dbReference type="ARBA" id="ARBA00035483"/>
    </source>
</evidence>
<dbReference type="InterPro" id="IPR028909">
    <property type="entry name" value="bL21-like"/>
</dbReference>
<dbReference type="NCBIfam" id="TIGR00061">
    <property type="entry name" value="L21"/>
    <property type="match status" value="1"/>
</dbReference>
<evidence type="ECO:0000256" key="1">
    <source>
        <dbReference type="ARBA" id="ARBA00008563"/>
    </source>
</evidence>
<evidence type="ECO:0000256" key="3">
    <source>
        <dbReference type="ARBA" id="ARBA00023274"/>
    </source>
</evidence>
<dbReference type="PANTHER" id="PTHR21349">
    <property type="entry name" value="50S RIBOSOMAL PROTEIN L21"/>
    <property type="match status" value="1"/>
</dbReference>
<dbReference type="PANTHER" id="PTHR21349:SF0">
    <property type="entry name" value="LARGE RIBOSOMAL SUBUNIT PROTEIN BL21M"/>
    <property type="match status" value="1"/>
</dbReference>
<dbReference type="GO" id="GO:0005840">
    <property type="term" value="C:ribosome"/>
    <property type="evidence" value="ECO:0007669"/>
    <property type="project" value="UniProtKB-KW"/>
</dbReference>
<keyword evidence="5" id="KW-0694">RNA-binding</keyword>
<protein>
    <recommendedName>
        <fullName evidence="4 5">50S ribosomal protein L21</fullName>
    </recommendedName>
</protein>
<accession>A0A6G6BMI2</accession>
<dbReference type="GO" id="GO:0006412">
    <property type="term" value="P:translation"/>
    <property type="evidence" value="ECO:0007669"/>
    <property type="project" value="InterPro"/>
</dbReference>
<comment type="function">
    <text evidence="5">This protein binds to 23S rRNA in the presence of protein L20.</text>
</comment>
<dbReference type="EMBL" id="MN039468">
    <property type="protein sequence ID" value="QID53448.1"/>
    <property type="molecule type" value="Genomic_DNA"/>
</dbReference>
<keyword evidence="5" id="KW-0699">rRNA-binding</keyword>
<dbReference type="InterPro" id="IPR001787">
    <property type="entry name" value="Ribosomal_bL21"/>
</dbReference>
<dbReference type="SUPFAM" id="SSF141091">
    <property type="entry name" value="L21p-like"/>
    <property type="match status" value="1"/>
</dbReference>
<keyword evidence="3 5" id="KW-0687">Ribonucleoprotein</keyword>
<dbReference type="HAMAP" id="MF_01363">
    <property type="entry name" value="Ribosomal_bL21"/>
    <property type="match status" value="1"/>
</dbReference>
<dbReference type="Pfam" id="PF00829">
    <property type="entry name" value="Ribosomal_L21p"/>
    <property type="match status" value="1"/>
</dbReference>
<comment type="similarity">
    <text evidence="1 5">Belongs to the bacterial ribosomal protein bL21 family.</text>
</comment>
<keyword evidence="2 5" id="KW-0689">Ribosomal protein</keyword>
<dbReference type="GO" id="GO:0005737">
    <property type="term" value="C:cytoplasm"/>
    <property type="evidence" value="ECO:0007669"/>
    <property type="project" value="UniProtKB-ARBA"/>
</dbReference>
<name>A0A6G6BMI2_9FLAO</name>
<evidence type="ECO:0000313" key="6">
    <source>
        <dbReference type="EMBL" id="QID53448.1"/>
    </source>
</evidence>
<feature type="non-terminal residue" evidence="6">
    <location>
        <position position="106"/>
    </location>
</feature>
<proteinExistence type="inferred from homology"/>
<evidence type="ECO:0000256" key="5">
    <source>
        <dbReference type="RuleBase" id="RU000562"/>
    </source>
</evidence>
<sequence length="106" mass="12568">MIYAIANIRGIQFKFIENKYLYIPFNCDMVLGTKVVFDQVLFFYKNGLVQIGSPFLETIQIKVEILKHVKGNKIIIFKKKRRKGYKVKRGFKPKFTKLKVMNFVEK</sequence>
<dbReference type="AlphaFoldDB" id="A0A6G6BMI2"/>
<evidence type="ECO:0000256" key="2">
    <source>
        <dbReference type="ARBA" id="ARBA00022980"/>
    </source>
</evidence>
<dbReference type="GO" id="GO:1990904">
    <property type="term" value="C:ribonucleoprotein complex"/>
    <property type="evidence" value="ECO:0007669"/>
    <property type="project" value="UniProtKB-KW"/>
</dbReference>
<organism evidence="6">
    <name type="scientific">Blattabacterium sp.</name>
    <name type="common">Anaplecta sp.</name>
    <dbReference type="NCBI Taxonomy" id="2712790"/>
    <lineage>
        <taxon>Bacteria</taxon>
        <taxon>Pseudomonadati</taxon>
        <taxon>Bacteroidota</taxon>
        <taxon>Flavobacteriia</taxon>
        <taxon>Flavobacteriales</taxon>
        <taxon>Blattabacteriaceae</taxon>
        <taxon>Blattabacterium</taxon>
    </lineage>
</organism>